<organism evidence="1 2">
    <name type="scientific">Polytolypa hystricis (strain UAMH7299)</name>
    <dbReference type="NCBI Taxonomy" id="1447883"/>
    <lineage>
        <taxon>Eukaryota</taxon>
        <taxon>Fungi</taxon>
        <taxon>Dikarya</taxon>
        <taxon>Ascomycota</taxon>
        <taxon>Pezizomycotina</taxon>
        <taxon>Eurotiomycetes</taxon>
        <taxon>Eurotiomycetidae</taxon>
        <taxon>Onygenales</taxon>
        <taxon>Onygenales incertae sedis</taxon>
        <taxon>Polytolypa</taxon>
    </lineage>
</organism>
<reference evidence="1 2" key="1">
    <citation type="submission" date="2017-10" db="EMBL/GenBank/DDBJ databases">
        <title>Comparative genomics in systemic dimorphic fungi from Ajellomycetaceae.</title>
        <authorList>
            <person name="Munoz J.F."/>
            <person name="Mcewen J.G."/>
            <person name="Clay O.K."/>
            <person name="Cuomo C.A."/>
        </authorList>
    </citation>
    <scope>NUCLEOTIDE SEQUENCE [LARGE SCALE GENOMIC DNA]</scope>
    <source>
        <strain evidence="1 2">UAMH7299</strain>
    </source>
</reference>
<proteinExistence type="predicted"/>
<protein>
    <submittedName>
        <fullName evidence="1">Uncharacterized protein</fullName>
    </submittedName>
</protein>
<accession>A0A2B7YDL0</accession>
<name>A0A2B7YDL0_POLH7</name>
<gene>
    <name evidence="1" type="ORF">AJ80_04289</name>
</gene>
<comment type="caution">
    <text evidence="1">The sequence shown here is derived from an EMBL/GenBank/DDBJ whole genome shotgun (WGS) entry which is preliminary data.</text>
</comment>
<dbReference type="Proteomes" id="UP000224634">
    <property type="component" value="Unassembled WGS sequence"/>
</dbReference>
<dbReference type="AlphaFoldDB" id="A0A2B7YDL0"/>
<dbReference type="EMBL" id="PDNA01000053">
    <property type="protein sequence ID" value="PGH18962.1"/>
    <property type="molecule type" value="Genomic_DNA"/>
</dbReference>
<dbReference type="OrthoDB" id="5083627at2759"/>
<keyword evidence="2" id="KW-1185">Reference proteome</keyword>
<evidence type="ECO:0000313" key="1">
    <source>
        <dbReference type="EMBL" id="PGH18962.1"/>
    </source>
</evidence>
<evidence type="ECO:0000313" key="2">
    <source>
        <dbReference type="Proteomes" id="UP000224634"/>
    </source>
</evidence>
<sequence>MPPAKLPSLDELVSGMKNAPKTEKWDVVVSYSVAELNAVLQKLWTANRTTCKLDKFSAKREGPGHSVYYTDFNITLGAPTLTFTLTQEACLKMKITGTCQDRDDNKTYTEEAIPSGYYFHVTLPLAGVKADGNVTEKPVSQGNVIIFDQSKATETIRVVFSFDRVENASSYEVTRESSETGEDLFQNAKASLAAALQKKFPTLKYALAEVAQTPVDGATFLTPEHVYFTIYPTKDKNQGCLSLYIKTKDSGYQDGFSTTAFRFDTDDAIPIPEGHTASIIIRRELIQKFLREVLENATAYDQKALTVSSTSGTTGFSYSNTLNESFKNSFHKHTALGDYEIREFEWSFNGSPLTVDITNNTATWDMSYKNSFEWLIHREYVRHGEVTSEIHWGKVLYHLSMNQKAPILTLDDNKITAKIEVRPGWWKREAKPEEASTWEKLNGKKDTIPGPVQDWVNGWQFPTFSSTMRLDFFATTNVFAPGKHIINIDTEVGVFTPYDLLILGKIAPPSSL</sequence>